<gene>
    <name evidence="4" type="ORF">EBN03_30595</name>
</gene>
<dbReference type="EMBL" id="RFFH01000022">
    <property type="protein sequence ID" value="RMI28402.1"/>
    <property type="molecule type" value="Genomic_DNA"/>
</dbReference>
<keyword evidence="1" id="KW-0238">DNA-binding</keyword>
<dbReference type="GO" id="GO:0009360">
    <property type="term" value="C:DNA polymerase III complex"/>
    <property type="evidence" value="ECO:0007669"/>
    <property type="project" value="InterPro"/>
</dbReference>
<dbReference type="InterPro" id="IPR000551">
    <property type="entry name" value="MerR-type_HTH_dom"/>
</dbReference>
<dbReference type="Proteomes" id="UP000279275">
    <property type="component" value="Unassembled WGS sequence"/>
</dbReference>
<evidence type="ECO:0000256" key="2">
    <source>
        <dbReference type="SAM" id="MobiDB-lite"/>
    </source>
</evidence>
<feature type="domain" description="HTH merR-type" evidence="3">
    <location>
        <begin position="6"/>
        <end position="76"/>
    </location>
</feature>
<dbReference type="SUPFAM" id="SSF55979">
    <property type="entry name" value="DNA clamp"/>
    <property type="match status" value="1"/>
</dbReference>
<dbReference type="GO" id="GO:0008408">
    <property type="term" value="F:3'-5' exonuclease activity"/>
    <property type="evidence" value="ECO:0007669"/>
    <property type="project" value="InterPro"/>
</dbReference>
<dbReference type="Gene3D" id="3.10.150.10">
    <property type="entry name" value="DNA Polymerase III, subunit A, domain 2"/>
    <property type="match status" value="2"/>
</dbReference>
<proteinExistence type="predicted"/>
<evidence type="ECO:0000313" key="4">
    <source>
        <dbReference type="EMBL" id="RMI28402.1"/>
    </source>
</evidence>
<dbReference type="PANTHER" id="PTHR30204:SF97">
    <property type="entry name" value="MERR FAMILY REGULATORY PROTEIN"/>
    <property type="match status" value="1"/>
</dbReference>
<sequence length="362" mass="38728">MSSSELMSIGVFAQRTGLTASALRFYADSGLLRPAEVDPVTGYRYYGRDQFERAVTLRRLREMGVSLEAADTILSAAPAAAARLIDDHVARIVADAATVRRRALALKAALTGATHLPVVEASGPVFAAAVEQVLAATAHEPTMPVLNGLRVEVTRDAVTLTATDRYRLSTRTLVPTDSFVTQWATTVDGDDLRAALNDLRRSASVRIDAAPHGIRFRAGNRDDRHCRSLPDDFPDFRAMLAALPSPTTRVAVPKGRFLGALESRGGEHVLLRVTAQHGLDILPDAEHPIPATVTGQDLAIAFELTTLYPAVGTAIGPDLILELRGTDGPATIRSADHGDLTTLAMPTDPRPFGATPRPGEPR</sequence>
<organism evidence="4 5">
    <name type="scientific">Nocardia stercoris</name>
    <dbReference type="NCBI Taxonomy" id="2483361"/>
    <lineage>
        <taxon>Bacteria</taxon>
        <taxon>Bacillati</taxon>
        <taxon>Actinomycetota</taxon>
        <taxon>Actinomycetes</taxon>
        <taxon>Mycobacteriales</taxon>
        <taxon>Nocardiaceae</taxon>
        <taxon>Nocardia</taxon>
    </lineage>
</organism>
<feature type="region of interest" description="Disordered" evidence="2">
    <location>
        <begin position="340"/>
        <end position="362"/>
    </location>
</feature>
<dbReference type="RefSeq" id="WP_122191646.1">
    <property type="nucleotide sequence ID" value="NZ_RFFH01000022.1"/>
</dbReference>
<dbReference type="Pfam" id="PF13411">
    <property type="entry name" value="MerR_1"/>
    <property type="match status" value="1"/>
</dbReference>
<dbReference type="Gene3D" id="1.10.1660.10">
    <property type="match status" value="1"/>
</dbReference>
<reference evidence="4 5" key="1">
    <citation type="submission" date="2018-10" db="EMBL/GenBank/DDBJ databases">
        <title>Isolation from cow dung.</title>
        <authorList>
            <person name="Ling L."/>
        </authorList>
    </citation>
    <scope>NUCLEOTIDE SEQUENCE [LARGE SCALE GENOMIC DNA]</scope>
    <source>
        <strain evidence="4 5">NEAU-LL90</strain>
    </source>
</reference>
<dbReference type="AlphaFoldDB" id="A0A3M2KRY4"/>
<dbReference type="GO" id="GO:0003887">
    <property type="term" value="F:DNA-directed DNA polymerase activity"/>
    <property type="evidence" value="ECO:0007669"/>
    <property type="project" value="InterPro"/>
</dbReference>
<dbReference type="PANTHER" id="PTHR30204">
    <property type="entry name" value="REDOX-CYCLING DRUG-SENSING TRANSCRIPTIONAL ACTIVATOR SOXR"/>
    <property type="match status" value="1"/>
</dbReference>
<dbReference type="SMART" id="SM00422">
    <property type="entry name" value="HTH_MERR"/>
    <property type="match status" value="1"/>
</dbReference>
<dbReference type="OrthoDB" id="7849865at2"/>
<dbReference type="InterPro" id="IPR009061">
    <property type="entry name" value="DNA-bd_dom_put_sf"/>
</dbReference>
<evidence type="ECO:0000256" key="1">
    <source>
        <dbReference type="ARBA" id="ARBA00023125"/>
    </source>
</evidence>
<dbReference type="SMART" id="SM00480">
    <property type="entry name" value="POL3Bc"/>
    <property type="match status" value="1"/>
</dbReference>
<dbReference type="Pfam" id="PF02767">
    <property type="entry name" value="DNA_pol3_beta_2"/>
    <property type="match status" value="1"/>
</dbReference>
<dbReference type="SUPFAM" id="SSF46955">
    <property type="entry name" value="Putative DNA-binding domain"/>
    <property type="match status" value="1"/>
</dbReference>
<keyword evidence="5" id="KW-1185">Reference proteome</keyword>
<protein>
    <submittedName>
        <fullName evidence="4">MerR family transcriptional regulator</fullName>
    </submittedName>
</protein>
<dbReference type="GO" id="GO:0006260">
    <property type="term" value="P:DNA replication"/>
    <property type="evidence" value="ECO:0007669"/>
    <property type="project" value="InterPro"/>
</dbReference>
<dbReference type="InterPro" id="IPR046938">
    <property type="entry name" value="DNA_clamp_sf"/>
</dbReference>
<dbReference type="GO" id="GO:0003700">
    <property type="term" value="F:DNA-binding transcription factor activity"/>
    <property type="evidence" value="ECO:0007669"/>
    <property type="project" value="InterPro"/>
</dbReference>
<evidence type="ECO:0000259" key="3">
    <source>
        <dbReference type="PROSITE" id="PS50937"/>
    </source>
</evidence>
<dbReference type="PROSITE" id="PS50937">
    <property type="entry name" value="HTH_MERR_2"/>
    <property type="match status" value="1"/>
</dbReference>
<name>A0A3M2KRY4_9NOCA</name>
<dbReference type="InterPro" id="IPR047057">
    <property type="entry name" value="MerR_fam"/>
</dbReference>
<evidence type="ECO:0000313" key="5">
    <source>
        <dbReference type="Proteomes" id="UP000279275"/>
    </source>
</evidence>
<dbReference type="GO" id="GO:0003677">
    <property type="term" value="F:DNA binding"/>
    <property type="evidence" value="ECO:0007669"/>
    <property type="project" value="UniProtKB-KW"/>
</dbReference>
<accession>A0A3M2KRY4</accession>
<dbReference type="InterPro" id="IPR001001">
    <property type="entry name" value="DNA_polIII_beta"/>
</dbReference>
<dbReference type="InterPro" id="IPR022637">
    <property type="entry name" value="DNA_polIII_beta_cen"/>
</dbReference>
<comment type="caution">
    <text evidence="4">The sequence shown here is derived from an EMBL/GenBank/DDBJ whole genome shotgun (WGS) entry which is preliminary data.</text>
</comment>